<organism evidence="1 2">
    <name type="scientific">Aspergillus udagawae</name>
    <dbReference type="NCBI Taxonomy" id="91492"/>
    <lineage>
        <taxon>Eukaryota</taxon>
        <taxon>Fungi</taxon>
        <taxon>Dikarya</taxon>
        <taxon>Ascomycota</taxon>
        <taxon>Pezizomycotina</taxon>
        <taxon>Eurotiomycetes</taxon>
        <taxon>Eurotiomycetidae</taxon>
        <taxon>Eurotiales</taxon>
        <taxon>Aspergillaceae</taxon>
        <taxon>Aspergillus</taxon>
        <taxon>Aspergillus subgen. Fumigati</taxon>
    </lineage>
</organism>
<accession>A0ABQ1B7U3</accession>
<protein>
    <submittedName>
        <fullName evidence="1">Pyridoxal-dependent decarboxylase conserved domain protein</fullName>
    </submittedName>
</protein>
<evidence type="ECO:0000313" key="2">
    <source>
        <dbReference type="Proteomes" id="UP000465266"/>
    </source>
</evidence>
<sequence length="341" mass="38004">MTTKEDCFICVPLNRLPSEVNGGNVEEEKKIIQEEILPKSNQEPYDNDATKHTMTLLGALGSDLNINAFALNWRYEDGRLNDDIEEANYLMLRVVKELSISSPNEKPTDKDLYLTSTEFNHEEYGRSAENEMPSNPIYIASSSKKQTRYSSSIGHASRKPASSTTILRAQFGDAGMEAYIKAKAAREVLLLNTTEETCIECLLNEVKTHGKSSFQGELFDAAGNVRININVCVFRVIKNRSLNSRNREPEYPTSDMPFYVYGAGAQCHISHSLLKAPNIELGATNIKLTLDADLEDEELARGAILCLTGVPEAPMQPFPAKSSDDSSDFFFRPGQEFQVKI</sequence>
<comment type="caution">
    <text evidence="1">The sequence shown here is derived from an EMBL/GenBank/DDBJ whole genome shotgun (WGS) entry which is preliminary data.</text>
</comment>
<reference evidence="1 2" key="1">
    <citation type="submission" date="2020-01" db="EMBL/GenBank/DDBJ databases">
        <title>Draft genome sequence of Aspergillus udagawae IFM 53868.</title>
        <authorList>
            <person name="Takahashi H."/>
            <person name="Yaguchi T."/>
        </authorList>
    </citation>
    <scope>NUCLEOTIDE SEQUENCE [LARGE SCALE GENOMIC DNA]</scope>
    <source>
        <strain evidence="1 2">IFM 53868</strain>
    </source>
</reference>
<name>A0ABQ1B7U3_9EURO</name>
<gene>
    <name evidence="1" type="ORF">IFM53868_08092</name>
</gene>
<keyword evidence="2" id="KW-1185">Reference proteome</keyword>
<proteinExistence type="predicted"/>
<dbReference type="EMBL" id="BLKG01000114">
    <property type="protein sequence ID" value="GFF95571.1"/>
    <property type="molecule type" value="Genomic_DNA"/>
</dbReference>
<dbReference type="Proteomes" id="UP000465266">
    <property type="component" value="Unassembled WGS sequence"/>
</dbReference>
<evidence type="ECO:0000313" key="1">
    <source>
        <dbReference type="EMBL" id="GFF95571.1"/>
    </source>
</evidence>